<dbReference type="GeneID" id="72062340"/>
<dbReference type="AlphaFoldDB" id="A0A9Q8V6C2"/>
<reference evidence="1" key="1">
    <citation type="submission" date="2021-11" db="EMBL/GenBank/DDBJ databases">
        <title>Purpureocillium_takamizusanense_genome.</title>
        <authorList>
            <person name="Nguyen N.-H."/>
        </authorList>
    </citation>
    <scope>NUCLEOTIDE SEQUENCE</scope>
    <source>
        <strain evidence="1">PT3</strain>
    </source>
</reference>
<dbReference type="KEGG" id="ptkz:JDV02_000375"/>
<evidence type="ECO:0000313" key="2">
    <source>
        <dbReference type="Proteomes" id="UP000829364"/>
    </source>
</evidence>
<accession>A0A9Q8V6C2</accession>
<sequence length="138" mass="15061">MTDNTTRALPHIGETNVVLWNPGSPEVFAKARDATIFTRLATRHSSQELDVAVEATPGVDHSFCVCVNNVLFVFSASQDEHTEHCQAALRMLQACSLRLDLPSCVFKCATSVGAGVRLEQIGQHRVFMVINEGVPPRA</sequence>
<dbReference type="RefSeq" id="XP_047837133.1">
    <property type="nucleotide sequence ID" value="XM_047981175.1"/>
</dbReference>
<dbReference type="Proteomes" id="UP000829364">
    <property type="component" value="Chromosome 1"/>
</dbReference>
<keyword evidence="2" id="KW-1185">Reference proteome</keyword>
<organism evidence="1 2">
    <name type="scientific">Purpureocillium takamizusanense</name>
    <dbReference type="NCBI Taxonomy" id="2060973"/>
    <lineage>
        <taxon>Eukaryota</taxon>
        <taxon>Fungi</taxon>
        <taxon>Dikarya</taxon>
        <taxon>Ascomycota</taxon>
        <taxon>Pezizomycotina</taxon>
        <taxon>Sordariomycetes</taxon>
        <taxon>Hypocreomycetidae</taxon>
        <taxon>Hypocreales</taxon>
        <taxon>Ophiocordycipitaceae</taxon>
        <taxon>Purpureocillium</taxon>
    </lineage>
</organism>
<proteinExistence type="predicted"/>
<protein>
    <submittedName>
        <fullName evidence="1">Uncharacterized protein</fullName>
    </submittedName>
</protein>
<name>A0A9Q8V6C2_9HYPO</name>
<dbReference type="OrthoDB" id="5280080at2759"/>
<evidence type="ECO:0000313" key="1">
    <source>
        <dbReference type="EMBL" id="UNI13652.1"/>
    </source>
</evidence>
<gene>
    <name evidence="1" type="ORF">JDV02_000375</name>
</gene>
<dbReference type="EMBL" id="CP086354">
    <property type="protein sequence ID" value="UNI13652.1"/>
    <property type="molecule type" value="Genomic_DNA"/>
</dbReference>